<accession>A0AAW2KMR1</accession>
<name>A0AAW2KMR1_SESRA</name>
<feature type="region of interest" description="Disordered" evidence="1">
    <location>
        <begin position="27"/>
        <end position="75"/>
    </location>
</feature>
<dbReference type="InterPro" id="IPR044277">
    <property type="entry name" value="GIP1"/>
</dbReference>
<dbReference type="PANTHER" id="PTHR46775:SF1">
    <property type="entry name" value="FLOCCULATION PROTEIN (DUF1296)"/>
    <property type="match status" value="1"/>
</dbReference>
<reference evidence="2" key="1">
    <citation type="submission" date="2020-06" db="EMBL/GenBank/DDBJ databases">
        <authorList>
            <person name="Li T."/>
            <person name="Hu X."/>
            <person name="Zhang T."/>
            <person name="Song X."/>
            <person name="Zhang H."/>
            <person name="Dai N."/>
            <person name="Sheng W."/>
            <person name="Hou X."/>
            <person name="Wei L."/>
        </authorList>
    </citation>
    <scope>NUCLEOTIDE SEQUENCE</scope>
    <source>
        <strain evidence="2">G02</strain>
        <tissue evidence="2">Leaf</tissue>
    </source>
</reference>
<comment type="caution">
    <text evidence="2">The sequence shown here is derived from an EMBL/GenBank/DDBJ whole genome shotgun (WGS) entry which is preliminary data.</text>
</comment>
<proteinExistence type="predicted"/>
<evidence type="ECO:0000313" key="2">
    <source>
        <dbReference type="EMBL" id="KAL0307241.1"/>
    </source>
</evidence>
<sequence length="435" mass="46989">MEPFRALNVLFSEWVFIHQSKCVCSSEDTETKYPDHPQSPSQGPENFPSSEGEVSSSITPDYSESKPEVASHQNPVVHTTSNYNFGFMPPILSGPVTPLKVLNLKLAMVPQSFDPATYYAQFYRSGLDSDGRISPFHAAGAANKYNGNTALVSAQTSQTPQELEDTVFTQLTCSVAGWCTSGFVLSFSNTTCDPGCWCDAEHKTATQQPLPVFRQPTGVHLPHYPPNYIPYGPYFSPFYVPPPAIHQFLSNGAFPQQPQAGSLYPTAPGTTAKYSVSQYKQGTNTGSSTLGVPGNYGPYGLSMANYTSSSATAAVSSTSNEDVSAPQVKENNVYVSGQQNEGSGVWFTTHSRDIPTLQASSFYNLPQGQLAFTPTQPGHGTFTGIFHPAQAVTAANVHPLLQQSQAITNPVDMVGPTASVYQQPQHAQLNWPSNY</sequence>
<dbReference type="GO" id="GO:0051082">
    <property type="term" value="F:unfolded protein binding"/>
    <property type="evidence" value="ECO:0007669"/>
    <property type="project" value="TreeGrafter"/>
</dbReference>
<dbReference type="EMBL" id="JACGWJ010000028">
    <property type="protein sequence ID" value="KAL0307241.1"/>
    <property type="molecule type" value="Genomic_DNA"/>
</dbReference>
<feature type="compositionally biased region" description="Polar residues" evidence="1">
    <location>
        <begin position="38"/>
        <end position="62"/>
    </location>
</feature>
<dbReference type="PANTHER" id="PTHR46775">
    <property type="entry name" value="FLOCCULATION PROTEIN (DUF1296)"/>
    <property type="match status" value="1"/>
</dbReference>
<dbReference type="AlphaFoldDB" id="A0AAW2KMR1"/>
<organism evidence="2">
    <name type="scientific">Sesamum radiatum</name>
    <name type="common">Black benniseed</name>
    <dbReference type="NCBI Taxonomy" id="300843"/>
    <lineage>
        <taxon>Eukaryota</taxon>
        <taxon>Viridiplantae</taxon>
        <taxon>Streptophyta</taxon>
        <taxon>Embryophyta</taxon>
        <taxon>Tracheophyta</taxon>
        <taxon>Spermatophyta</taxon>
        <taxon>Magnoliopsida</taxon>
        <taxon>eudicotyledons</taxon>
        <taxon>Gunneridae</taxon>
        <taxon>Pentapetalae</taxon>
        <taxon>asterids</taxon>
        <taxon>lamiids</taxon>
        <taxon>Lamiales</taxon>
        <taxon>Pedaliaceae</taxon>
        <taxon>Sesamum</taxon>
    </lineage>
</organism>
<reference evidence="2" key="2">
    <citation type="journal article" date="2024" name="Plant">
        <title>Genomic evolution and insights into agronomic trait innovations of Sesamum species.</title>
        <authorList>
            <person name="Miao H."/>
            <person name="Wang L."/>
            <person name="Qu L."/>
            <person name="Liu H."/>
            <person name="Sun Y."/>
            <person name="Le M."/>
            <person name="Wang Q."/>
            <person name="Wei S."/>
            <person name="Zheng Y."/>
            <person name="Lin W."/>
            <person name="Duan Y."/>
            <person name="Cao H."/>
            <person name="Xiong S."/>
            <person name="Wang X."/>
            <person name="Wei L."/>
            <person name="Li C."/>
            <person name="Ma Q."/>
            <person name="Ju M."/>
            <person name="Zhao R."/>
            <person name="Li G."/>
            <person name="Mu C."/>
            <person name="Tian Q."/>
            <person name="Mei H."/>
            <person name="Zhang T."/>
            <person name="Gao T."/>
            <person name="Zhang H."/>
        </authorList>
    </citation>
    <scope>NUCLEOTIDE SEQUENCE</scope>
    <source>
        <strain evidence="2">G02</strain>
    </source>
</reference>
<gene>
    <name evidence="2" type="ORF">Sradi_6141400</name>
</gene>
<evidence type="ECO:0000256" key="1">
    <source>
        <dbReference type="SAM" id="MobiDB-lite"/>
    </source>
</evidence>
<protein>
    <submittedName>
        <fullName evidence="2">GBF-interacting protein 1-like</fullName>
    </submittedName>
</protein>